<keyword evidence="4" id="KW-0645">Protease</keyword>
<dbReference type="Proteomes" id="UP000078387">
    <property type="component" value="Unassembled WGS sequence"/>
</dbReference>
<dbReference type="Pfam" id="PF00443">
    <property type="entry name" value="UCH"/>
    <property type="match status" value="1"/>
</dbReference>
<evidence type="ECO:0000313" key="10">
    <source>
        <dbReference type="Proteomes" id="UP000078387"/>
    </source>
</evidence>
<name>A0A5K1UVY5_ENTHI</name>
<dbReference type="InterPro" id="IPR038765">
    <property type="entry name" value="Papain-like_cys_pep_sf"/>
</dbReference>
<reference evidence="9 10" key="1">
    <citation type="submission" date="2016-05" db="EMBL/GenBank/DDBJ databases">
        <title>First whole genome sequencing of Entamoeba histolytica HM1:IMSS-clone-6.</title>
        <authorList>
            <person name="Mukherjee Avik.K."/>
            <person name="Izumyama S."/>
            <person name="Nakada-Tsukui K."/>
            <person name="Nozaki T."/>
        </authorList>
    </citation>
    <scope>NUCLEOTIDE SEQUENCE [LARGE SCALE GENOMIC DNA]</scope>
    <source>
        <strain evidence="9 10">HM1:IMSS clone 6</strain>
    </source>
</reference>
<evidence type="ECO:0000259" key="8">
    <source>
        <dbReference type="PROSITE" id="PS50235"/>
    </source>
</evidence>
<evidence type="ECO:0000256" key="2">
    <source>
        <dbReference type="ARBA" id="ARBA00009085"/>
    </source>
</evidence>
<organism evidence="9 10">
    <name type="scientific">Entamoeba histolytica</name>
    <dbReference type="NCBI Taxonomy" id="5759"/>
    <lineage>
        <taxon>Eukaryota</taxon>
        <taxon>Amoebozoa</taxon>
        <taxon>Evosea</taxon>
        <taxon>Archamoebae</taxon>
        <taxon>Mastigamoebida</taxon>
        <taxon>Entamoebidae</taxon>
        <taxon>Entamoeba</taxon>
    </lineage>
</organism>
<accession>A0A5K1UVY5</accession>
<dbReference type="EMBL" id="BDEQ01000001">
    <property type="protein sequence ID" value="GAT91843.1"/>
    <property type="molecule type" value="Genomic_DNA"/>
</dbReference>
<gene>
    <name evidence="9" type="ORF">CL6EHI_045440</name>
</gene>
<dbReference type="InterPro" id="IPR028889">
    <property type="entry name" value="USP"/>
</dbReference>
<evidence type="ECO:0000256" key="5">
    <source>
        <dbReference type="ARBA" id="ARBA00022786"/>
    </source>
</evidence>
<keyword evidence="6 9" id="KW-0378">Hydrolase</keyword>
<sequence length="1477" mass="172023">MNIITQPTKMEEVQGLSEEKALRIKKIESKQVSLQELYLWLMEPINVIVTNELEYFNTILNTFVEHPEGEVLKLVNHILNELYKKPATMSLTYEFMTITNTTTDLFIRFVGENKDELTHVLDTMSHATSKFLRESFIEALKTLFSNGATETTIFIEHYFINNFKNTLVQQIIPSLPNNSLTLGKEYSEIAKTLIINNLSNEFIPMSLIDFYGEHCESVDEEFISKINDALFSVPSPEHMELPIVQSDSVRAALMKLLQRIFLKEYTAPELIKMCINHIKDIEMKRVNGATFKKQPFVGLENLGCTCYINSLTQQLYMNPYFRNSIMNVKATDDTPYIKTYQKLFTELHETKVRYINTDEYVSSLKGEDGKELNPYVQMDTHEFLSSTLDTIEKELKSIEGQENIIDKCFSGTLVNQIVSKECEHISEHEEKTICEQMNIVVFGEKNKTSLTESLQSLVNGDELTGENKYFCEKCKKKVDAIRRTCIKTPPNTLILHLKRFEFDYETLQRIKINDRYEFPRELDLYPYCIEHINHPEKKDENGDYKFKLVGVLVHLGTLDSGHYYSYIKDQETGDEWFSFNDDLIDKFDINTLEESCFGGGQYSKHYSAYILFYQKEKPTMDIPPVKYLDDVKNNVIKNNLNLISNSVILSNTSMSDYLIQQMQYINGEELTEFKGTTVVPNKMEEESNKEQERVEKLKKMDGERKCIDENLIKDLAKTCIHYQLTHETMLYGYSRTDLFQNELVTLLSKHQSIVDEMLTEEITGETDDDLLQKTKMYITGVNASLATINFFVRIFAIGNKDLLTKYAILLVNFFSKSQRVGSSFRCLCHYIRLFCENPLCSDIFTKQIVSGVGYVMCYTTLRVHSTQVKKVPDYSNLYILFMKSLAQNSQTLNQIIQNQITSINFKKDTLNWIEKCKVSVDNLPLANALTELIIKTEPNVRESFINFVKDIQESKQPLEQVLSMAYSELTKYIKFNNEAEVQFFYKYLINEVHGYHFPSENICISNIIKNSILANLHVKSTVQQILIQFIQNNEKEVYRCILHYHELFQKSINELYLYILDDYYIQLWQSLIIPKLLLESNLFNFLYYHKKSCCSKLRYSIITLDTALNSTQYVEEELIKNLIKLYQNIISLNNTLKPDYNLYSLSILTYHLAQRRPDLFSISILLKFSYPICIETQIENKEINKEINQNHTGIIKCIITYICEHKREDLINVIKNKSFDSIMNELLTNSTYDNENINYLIRMIFSNNEEEVLFDFIEHFTITSLIPIKERVELMINLIFKDDESIIRFVNKHSVNKIISLCGQKVCMPQVLKILIPYLPTQIESFNICRDVLQKLTPNKENINLVKCLLNKINNVIERVDGNTNSVMFNLNSVIGIINKFSKLEEIKEIEEEIFKLLTNFENKGGKLQQVLSLLLISTTFIKEDHLKLLHFLLVKKKLTTKPENAEVIGKVICENQENVILRNEIIEYINSNNKSI</sequence>
<evidence type="ECO:0000256" key="4">
    <source>
        <dbReference type="ARBA" id="ARBA00022670"/>
    </source>
</evidence>
<evidence type="ECO:0000313" key="9">
    <source>
        <dbReference type="EMBL" id="GAT91843.1"/>
    </source>
</evidence>
<keyword evidence="7" id="KW-0788">Thiol protease</keyword>
<dbReference type="VEuPathDB" id="AmoebaDB:EHI5A_039880"/>
<comment type="similarity">
    <text evidence="2">Belongs to the peptidase C19 family.</text>
</comment>
<evidence type="ECO:0000256" key="7">
    <source>
        <dbReference type="ARBA" id="ARBA00022807"/>
    </source>
</evidence>
<evidence type="ECO:0000256" key="1">
    <source>
        <dbReference type="ARBA" id="ARBA00000707"/>
    </source>
</evidence>
<dbReference type="CDD" id="cd02659">
    <property type="entry name" value="peptidase_C19C"/>
    <property type="match status" value="1"/>
</dbReference>
<dbReference type="GO" id="GO:0005634">
    <property type="term" value="C:nucleus"/>
    <property type="evidence" value="ECO:0007669"/>
    <property type="project" value="TreeGrafter"/>
</dbReference>
<dbReference type="PANTHER" id="PTHR24006:SF758">
    <property type="entry name" value="UBIQUITIN CARBOXYL-TERMINAL HYDROLASE 36"/>
    <property type="match status" value="1"/>
</dbReference>
<dbReference type="GO" id="GO:0004843">
    <property type="term" value="F:cysteine-type deubiquitinase activity"/>
    <property type="evidence" value="ECO:0007669"/>
    <property type="project" value="UniProtKB-EC"/>
</dbReference>
<dbReference type="GO" id="GO:0006508">
    <property type="term" value="P:proteolysis"/>
    <property type="evidence" value="ECO:0007669"/>
    <property type="project" value="UniProtKB-KW"/>
</dbReference>
<dbReference type="GO" id="GO:0016579">
    <property type="term" value="P:protein deubiquitination"/>
    <property type="evidence" value="ECO:0007669"/>
    <property type="project" value="InterPro"/>
</dbReference>
<evidence type="ECO:0000256" key="3">
    <source>
        <dbReference type="ARBA" id="ARBA00012759"/>
    </source>
</evidence>
<dbReference type="GO" id="GO:0005829">
    <property type="term" value="C:cytosol"/>
    <property type="evidence" value="ECO:0007669"/>
    <property type="project" value="TreeGrafter"/>
</dbReference>
<dbReference type="Gene3D" id="3.90.70.10">
    <property type="entry name" value="Cysteine proteinases"/>
    <property type="match status" value="1"/>
</dbReference>
<dbReference type="SUPFAM" id="SSF54001">
    <property type="entry name" value="Cysteine proteinases"/>
    <property type="match status" value="1"/>
</dbReference>
<feature type="domain" description="USP" evidence="8">
    <location>
        <begin position="297"/>
        <end position="616"/>
    </location>
</feature>
<evidence type="ECO:0000256" key="6">
    <source>
        <dbReference type="ARBA" id="ARBA00022801"/>
    </source>
</evidence>
<dbReference type="PANTHER" id="PTHR24006">
    <property type="entry name" value="UBIQUITIN CARBOXYL-TERMINAL HYDROLASE"/>
    <property type="match status" value="1"/>
</dbReference>
<comment type="caution">
    <text evidence="9">The sequence shown here is derived from an EMBL/GenBank/DDBJ whole genome shotgun (WGS) entry which is preliminary data.</text>
</comment>
<dbReference type="OMA" id="PNYIETQ"/>
<dbReference type="PROSITE" id="PS00973">
    <property type="entry name" value="USP_2"/>
    <property type="match status" value="1"/>
</dbReference>
<dbReference type="FunFam" id="3.90.70.10:FF:000022">
    <property type="entry name" value="Ubiquitin carboxyl-terminal hydrolase 24"/>
    <property type="match status" value="1"/>
</dbReference>
<dbReference type="VEuPathDB" id="AmoebaDB:KM1_050900"/>
<keyword evidence="5" id="KW-0833">Ubl conjugation pathway</keyword>
<dbReference type="VEuPathDB" id="AmoebaDB:EHI7A_021270"/>
<comment type="catalytic activity">
    <reaction evidence="1">
        <text>Thiol-dependent hydrolysis of ester, thioester, amide, peptide and isopeptide bonds formed by the C-terminal Gly of ubiquitin (a 76-residue protein attached to proteins as an intracellular targeting signal).</text>
        <dbReference type="EC" id="3.4.19.12"/>
    </reaction>
</comment>
<dbReference type="VEuPathDB" id="AmoebaDB:EHI8A_018560"/>
<dbReference type="InterPro" id="IPR050164">
    <property type="entry name" value="Peptidase_C19"/>
</dbReference>
<dbReference type="EC" id="3.4.19.12" evidence="3"/>
<dbReference type="InterPro" id="IPR018200">
    <property type="entry name" value="USP_CS"/>
</dbReference>
<protein>
    <recommendedName>
        <fullName evidence="3">ubiquitinyl hydrolase 1</fullName>
        <ecNumber evidence="3">3.4.19.12</ecNumber>
    </recommendedName>
</protein>
<dbReference type="InterPro" id="IPR001394">
    <property type="entry name" value="Peptidase_C19_UCH"/>
</dbReference>
<proteinExistence type="inferred from homology"/>
<dbReference type="VEuPathDB" id="AmoebaDB:EHI_045440"/>
<dbReference type="PROSITE" id="PS50235">
    <property type="entry name" value="USP_3"/>
    <property type="match status" value="1"/>
</dbReference>